<organism evidence="6 7">
    <name type="scientific">Actinoplanes siamensis</name>
    <dbReference type="NCBI Taxonomy" id="1223317"/>
    <lineage>
        <taxon>Bacteria</taxon>
        <taxon>Bacillati</taxon>
        <taxon>Actinomycetota</taxon>
        <taxon>Actinomycetes</taxon>
        <taxon>Micromonosporales</taxon>
        <taxon>Micromonosporaceae</taxon>
        <taxon>Actinoplanes</taxon>
    </lineage>
</organism>
<feature type="transmembrane region" description="Helical" evidence="5">
    <location>
        <begin position="33"/>
        <end position="63"/>
    </location>
</feature>
<keyword evidence="7" id="KW-1185">Reference proteome</keyword>
<gene>
    <name evidence="6" type="ORF">Asi03nite_45190</name>
</gene>
<evidence type="ECO:0000256" key="1">
    <source>
        <dbReference type="ARBA" id="ARBA00004141"/>
    </source>
</evidence>
<dbReference type="GO" id="GO:0005886">
    <property type="term" value="C:plasma membrane"/>
    <property type="evidence" value="ECO:0007669"/>
    <property type="project" value="TreeGrafter"/>
</dbReference>
<evidence type="ECO:0000256" key="5">
    <source>
        <dbReference type="SAM" id="Phobius"/>
    </source>
</evidence>
<proteinExistence type="predicted"/>
<protein>
    <submittedName>
        <fullName evidence="6">Cobalt ABC transporter</fullName>
    </submittedName>
</protein>
<keyword evidence="2 5" id="KW-0812">Transmembrane</keyword>
<feature type="transmembrane region" description="Helical" evidence="5">
    <location>
        <begin position="95"/>
        <end position="115"/>
    </location>
</feature>
<dbReference type="InterPro" id="IPR003339">
    <property type="entry name" value="ABC/ECF_trnsptr_transmembrane"/>
</dbReference>
<keyword evidence="4 5" id="KW-0472">Membrane</keyword>
<comment type="subcellular location">
    <subcellularLocation>
        <location evidence="1">Membrane</location>
        <topology evidence="1">Multi-pass membrane protein</topology>
    </subcellularLocation>
</comment>
<accession>A0A919TLB1</accession>
<dbReference type="CDD" id="cd16914">
    <property type="entry name" value="EcfT"/>
    <property type="match status" value="1"/>
</dbReference>
<comment type="caution">
    <text evidence="6">The sequence shown here is derived from an EMBL/GenBank/DDBJ whole genome shotgun (WGS) entry which is preliminary data.</text>
</comment>
<dbReference type="Proteomes" id="UP000629619">
    <property type="component" value="Unassembled WGS sequence"/>
</dbReference>
<evidence type="ECO:0000256" key="3">
    <source>
        <dbReference type="ARBA" id="ARBA00022989"/>
    </source>
</evidence>
<keyword evidence="3 5" id="KW-1133">Transmembrane helix</keyword>
<name>A0A919TLB1_9ACTN</name>
<reference evidence="6" key="1">
    <citation type="submission" date="2021-01" db="EMBL/GenBank/DDBJ databases">
        <title>Whole genome shotgun sequence of Actinoplanes siamensis NBRC 109076.</title>
        <authorList>
            <person name="Komaki H."/>
            <person name="Tamura T."/>
        </authorList>
    </citation>
    <scope>NUCLEOTIDE SEQUENCE</scope>
    <source>
        <strain evidence="6">NBRC 109076</strain>
    </source>
</reference>
<dbReference type="AlphaFoldDB" id="A0A919TLB1"/>
<dbReference type="Pfam" id="PF02361">
    <property type="entry name" value="CbiQ"/>
    <property type="match status" value="1"/>
</dbReference>
<evidence type="ECO:0000313" key="7">
    <source>
        <dbReference type="Proteomes" id="UP000629619"/>
    </source>
</evidence>
<evidence type="ECO:0000313" key="6">
    <source>
        <dbReference type="EMBL" id="GIF06981.1"/>
    </source>
</evidence>
<dbReference type="EMBL" id="BOMW01000043">
    <property type="protein sequence ID" value="GIF06981.1"/>
    <property type="molecule type" value="Genomic_DNA"/>
</dbReference>
<evidence type="ECO:0000256" key="2">
    <source>
        <dbReference type="ARBA" id="ARBA00022692"/>
    </source>
</evidence>
<feature type="transmembrane region" description="Helical" evidence="5">
    <location>
        <begin position="70"/>
        <end position="89"/>
    </location>
</feature>
<dbReference type="PANTHER" id="PTHR33514">
    <property type="entry name" value="PROTEIN ABCI12, CHLOROPLASTIC"/>
    <property type="match status" value="1"/>
</dbReference>
<evidence type="ECO:0000256" key="4">
    <source>
        <dbReference type="ARBA" id="ARBA00023136"/>
    </source>
</evidence>
<sequence>MRVTGTPGLVPAAGAGSPSGPLAAIPAGYKFGFLFVAGIGVYLLSDLVAQIVVFAVAVLAVLLTRVPVISLLRMTTGLLIIVGVVFVTTGLKTSWAAATTACLRLLTLCLFAYAISLTTRFSEMLALFEAALRPTRRLGLNPEQMSLALAMTVRFIPEIRNRYLEIREAQFARGLQNSPVAVIVPLIVRTLEAAQEISAAIDARCYDSEPPTDRRAVR</sequence>
<dbReference type="PANTHER" id="PTHR33514:SF13">
    <property type="entry name" value="PROTEIN ABCI12, CHLOROPLASTIC"/>
    <property type="match status" value="1"/>
</dbReference>